<keyword evidence="1" id="KW-0812">Transmembrane</keyword>
<evidence type="ECO:0000313" key="2">
    <source>
        <dbReference type="EMBL" id="GAA1492140.1"/>
    </source>
</evidence>
<dbReference type="EMBL" id="BAAAJX010000002">
    <property type="protein sequence ID" value="GAA1492140.1"/>
    <property type="molecule type" value="Genomic_DNA"/>
</dbReference>
<dbReference type="RefSeq" id="WP_204608919.1">
    <property type="nucleotide sequence ID" value="NZ_BAAAJX010000002.1"/>
</dbReference>
<feature type="transmembrane region" description="Helical" evidence="1">
    <location>
        <begin position="73"/>
        <end position="92"/>
    </location>
</feature>
<organism evidence="2 3">
    <name type="scientific">Curtobacterium herbarum</name>
    <dbReference type="NCBI Taxonomy" id="150122"/>
    <lineage>
        <taxon>Bacteria</taxon>
        <taxon>Bacillati</taxon>
        <taxon>Actinomycetota</taxon>
        <taxon>Actinomycetes</taxon>
        <taxon>Micrococcales</taxon>
        <taxon>Microbacteriaceae</taxon>
        <taxon>Curtobacterium</taxon>
    </lineage>
</organism>
<keyword evidence="1" id="KW-0472">Membrane</keyword>
<feature type="transmembrane region" description="Helical" evidence="1">
    <location>
        <begin position="17"/>
        <end position="36"/>
    </location>
</feature>
<proteinExistence type="predicted"/>
<gene>
    <name evidence="2" type="ORF">GCM10009627_04860</name>
</gene>
<protein>
    <submittedName>
        <fullName evidence="2">Uncharacterized protein</fullName>
    </submittedName>
</protein>
<sequence length="102" mass="11221">MADWQQVPRMVLPRQQVGVPSGTAIVWLALPFQVVSTGALTDVVIAAWSIVGGAFTEVLQVFGYALLSTPRTILVFVLGLPLRIAVTTMHLLPPSRRWRDVR</sequence>
<keyword evidence="3" id="KW-1185">Reference proteome</keyword>
<evidence type="ECO:0000256" key="1">
    <source>
        <dbReference type="SAM" id="Phobius"/>
    </source>
</evidence>
<name>A0ABP4K0D1_9MICO</name>
<comment type="caution">
    <text evidence="2">The sequence shown here is derived from an EMBL/GenBank/DDBJ whole genome shotgun (WGS) entry which is preliminary data.</text>
</comment>
<keyword evidence="1" id="KW-1133">Transmembrane helix</keyword>
<accession>A0ABP4K0D1</accession>
<feature type="transmembrane region" description="Helical" evidence="1">
    <location>
        <begin position="43"/>
        <end position="67"/>
    </location>
</feature>
<dbReference type="Proteomes" id="UP001501742">
    <property type="component" value="Unassembled WGS sequence"/>
</dbReference>
<reference evidence="3" key="1">
    <citation type="journal article" date="2019" name="Int. J. Syst. Evol. Microbiol.">
        <title>The Global Catalogue of Microorganisms (GCM) 10K type strain sequencing project: providing services to taxonomists for standard genome sequencing and annotation.</title>
        <authorList>
            <consortium name="The Broad Institute Genomics Platform"/>
            <consortium name="The Broad Institute Genome Sequencing Center for Infectious Disease"/>
            <person name="Wu L."/>
            <person name="Ma J."/>
        </authorList>
    </citation>
    <scope>NUCLEOTIDE SEQUENCE [LARGE SCALE GENOMIC DNA]</scope>
    <source>
        <strain evidence="3">JCM 12140</strain>
    </source>
</reference>
<evidence type="ECO:0000313" key="3">
    <source>
        <dbReference type="Proteomes" id="UP001501742"/>
    </source>
</evidence>